<feature type="region of interest" description="Disordered" evidence="1">
    <location>
        <begin position="131"/>
        <end position="154"/>
    </location>
</feature>
<accession>A0A0J9XI51</accession>
<proteinExistence type="predicted"/>
<evidence type="ECO:0000313" key="2">
    <source>
        <dbReference type="EMBL" id="CDO56981.1"/>
    </source>
</evidence>
<feature type="region of interest" description="Disordered" evidence="1">
    <location>
        <begin position="167"/>
        <end position="223"/>
    </location>
</feature>
<evidence type="ECO:0000313" key="3">
    <source>
        <dbReference type="Proteomes" id="UP000242525"/>
    </source>
</evidence>
<sequence length="299" mass="32667">MKASRTKGHQLSPTTSLSPTNSELHDPFNVADAEDSSIYDNTGSYSNTITAADDYLVPTRARKNSFLTTLKHKLSMKRLPASTGQLHYDGTEAGHDLTNSPFTDAHMSSEHTNKQFTEQWTQKSANIRKRSNTISAAPPPIPENDTLPGLGGHRTLQASKSALNLRRQWKSQEQGNHPEPVPPLPITGLNRTDNNSALETPVSASPSTNNTTRTMYSTSSTNTSSFTLNYNDAKHDPSPIAAAAAVPPQRVLTPEFDTRVSRDSFGAGSYYFGNDTLLTKQPAPSRRMSFLKSFKSSGR</sequence>
<dbReference type="EMBL" id="CCBN010000018">
    <property type="protein sequence ID" value="CDO56981.1"/>
    <property type="molecule type" value="Genomic_DNA"/>
</dbReference>
<feature type="region of interest" description="Disordered" evidence="1">
    <location>
        <begin position="1"/>
        <end position="44"/>
    </location>
</feature>
<feature type="compositionally biased region" description="Low complexity" evidence="1">
    <location>
        <begin position="207"/>
        <end position="223"/>
    </location>
</feature>
<comment type="caution">
    <text evidence="2">The sequence shown here is derived from an EMBL/GenBank/DDBJ whole genome shotgun (WGS) entry which is preliminary data.</text>
</comment>
<feature type="compositionally biased region" description="Low complexity" evidence="1">
    <location>
        <begin position="11"/>
        <end position="20"/>
    </location>
</feature>
<dbReference type="AlphaFoldDB" id="A0A0J9XI51"/>
<keyword evidence="3" id="KW-1185">Reference proteome</keyword>
<feature type="compositionally biased region" description="Polar residues" evidence="1">
    <location>
        <begin position="189"/>
        <end position="206"/>
    </location>
</feature>
<reference evidence="2" key="1">
    <citation type="submission" date="2014-03" db="EMBL/GenBank/DDBJ databases">
        <authorList>
            <person name="Casaregola S."/>
        </authorList>
    </citation>
    <scope>NUCLEOTIDE SEQUENCE [LARGE SCALE GENOMIC DNA]</scope>
    <source>
        <strain evidence="2">CLIB 918</strain>
    </source>
</reference>
<evidence type="ECO:0000256" key="1">
    <source>
        <dbReference type="SAM" id="MobiDB-lite"/>
    </source>
</evidence>
<protein>
    <submittedName>
        <fullName evidence="2">Uncharacterized protein</fullName>
    </submittedName>
</protein>
<name>A0A0J9XI51_GEOCN</name>
<dbReference type="Proteomes" id="UP000242525">
    <property type="component" value="Unassembled WGS sequence"/>
</dbReference>
<organism evidence="2 3">
    <name type="scientific">Geotrichum candidum</name>
    <name type="common">Oospora lactis</name>
    <name type="synonym">Dipodascus geotrichum</name>
    <dbReference type="NCBI Taxonomy" id="1173061"/>
    <lineage>
        <taxon>Eukaryota</taxon>
        <taxon>Fungi</taxon>
        <taxon>Dikarya</taxon>
        <taxon>Ascomycota</taxon>
        <taxon>Saccharomycotina</taxon>
        <taxon>Dipodascomycetes</taxon>
        <taxon>Dipodascales</taxon>
        <taxon>Dipodascaceae</taxon>
        <taxon>Geotrichum</taxon>
    </lineage>
</organism>
<gene>
    <name evidence="2" type="ORF">BN980_GECA18s00461g</name>
</gene>